<dbReference type="EMBL" id="KK583212">
    <property type="protein sequence ID" value="KDO28180.1"/>
    <property type="molecule type" value="Genomic_DNA"/>
</dbReference>
<dbReference type="VEuPathDB" id="FungiDB:SPRG_06228"/>
<dbReference type="OMA" id="RSNIAWA"/>
<evidence type="ECO:0000313" key="1">
    <source>
        <dbReference type="EMBL" id="KDO28180.1"/>
    </source>
</evidence>
<dbReference type="OrthoDB" id="119895at2759"/>
<gene>
    <name evidence="1" type="ORF">SPRG_06228</name>
</gene>
<sequence>MSPPNNPEQMLRRRAQVRINQQRYRLKLHDTNTARVRDVVELTQDIARCQGRIEILTRSVLRLHEPEVGVVLEYFRLFRSGYAPRLPHLHEQQVAFVTAVMEPNLIFQGEARVEKLWEQWRLSHALFSTYEMEPARIDSVSVEATTVLRVSTTIRLGLTWRSVTALFPQAADQHHLARRLVGQVLLLPLVHHFHFNESRRVVQLDTMAATPIALSNLLGNLDDTVTVLQDSRLLENAEMNVHAETEYCN</sequence>
<dbReference type="KEGG" id="spar:SPRG_06228"/>
<protein>
    <submittedName>
        <fullName evidence="1">Uncharacterized protein</fullName>
    </submittedName>
</protein>
<evidence type="ECO:0000313" key="2">
    <source>
        <dbReference type="Proteomes" id="UP000030745"/>
    </source>
</evidence>
<keyword evidence="2" id="KW-1185">Reference proteome</keyword>
<dbReference type="AlphaFoldDB" id="A0A067CGB3"/>
<proteinExistence type="predicted"/>
<name>A0A067CGB3_SAPPC</name>
<reference evidence="1 2" key="1">
    <citation type="journal article" date="2013" name="PLoS Genet.">
        <title>Distinctive expansion of potential virulence genes in the genome of the oomycete fish pathogen Saprolegnia parasitica.</title>
        <authorList>
            <person name="Jiang R.H."/>
            <person name="de Bruijn I."/>
            <person name="Haas B.J."/>
            <person name="Belmonte R."/>
            <person name="Lobach L."/>
            <person name="Christie J."/>
            <person name="van den Ackerveken G."/>
            <person name="Bottin A."/>
            <person name="Bulone V."/>
            <person name="Diaz-Moreno S.M."/>
            <person name="Dumas B."/>
            <person name="Fan L."/>
            <person name="Gaulin E."/>
            <person name="Govers F."/>
            <person name="Grenville-Briggs L.J."/>
            <person name="Horner N.R."/>
            <person name="Levin J.Z."/>
            <person name="Mammella M."/>
            <person name="Meijer H.J."/>
            <person name="Morris P."/>
            <person name="Nusbaum C."/>
            <person name="Oome S."/>
            <person name="Phillips A.J."/>
            <person name="van Rooyen D."/>
            <person name="Rzeszutek E."/>
            <person name="Saraiva M."/>
            <person name="Secombes C.J."/>
            <person name="Seidl M.F."/>
            <person name="Snel B."/>
            <person name="Stassen J.H."/>
            <person name="Sykes S."/>
            <person name="Tripathy S."/>
            <person name="van den Berg H."/>
            <person name="Vega-Arreguin J.C."/>
            <person name="Wawra S."/>
            <person name="Young S.K."/>
            <person name="Zeng Q."/>
            <person name="Dieguez-Uribeondo J."/>
            <person name="Russ C."/>
            <person name="Tyler B.M."/>
            <person name="van West P."/>
        </authorList>
    </citation>
    <scope>NUCLEOTIDE SEQUENCE [LARGE SCALE GENOMIC DNA]</scope>
    <source>
        <strain evidence="1 2">CBS 223.65</strain>
    </source>
</reference>
<dbReference type="Proteomes" id="UP000030745">
    <property type="component" value="Unassembled WGS sequence"/>
</dbReference>
<accession>A0A067CGB3</accession>
<dbReference type="GeneID" id="24128587"/>
<organism evidence="1 2">
    <name type="scientific">Saprolegnia parasitica (strain CBS 223.65)</name>
    <dbReference type="NCBI Taxonomy" id="695850"/>
    <lineage>
        <taxon>Eukaryota</taxon>
        <taxon>Sar</taxon>
        <taxon>Stramenopiles</taxon>
        <taxon>Oomycota</taxon>
        <taxon>Saprolegniomycetes</taxon>
        <taxon>Saprolegniales</taxon>
        <taxon>Saprolegniaceae</taxon>
        <taxon>Saprolegnia</taxon>
    </lineage>
</organism>
<dbReference type="RefSeq" id="XP_012201007.1">
    <property type="nucleotide sequence ID" value="XM_012345617.1"/>
</dbReference>